<comment type="caution">
    <text evidence="1">The sequence shown here is derived from an EMBL/GenBank/DDBJ whole genome shotgun (WGS) entry which is preliminary data.</text>
</comment>
<reference evidence="1 2" key="1">
    <citation type="journal article" date="2018" name="Nat. Biotechnol.">
        <title>A standardized bacterial taxonomy based on genome phylogeny substantially revises the tree of life.</title>
        <authorList>
            <person name="Parks D.H."/>
            <person name="Chuvochina M."/>
            <person name="Waite D.W."/>
            <person name="Rinke C."/>
            <person name="Skarshewski A."/>
            <person name="Chaumeil P.A."/>
            <person name="Hugenholtz P."/>
        </authorList>
    </citation>
    <scope>NUCLEOTIDE SEQUENCE [LARGE SCALE GENOMIC DNA]</scope>
    <source>
        <strain evidence="1">UBA10707</strain>
    </source>
</reference>
<accession>A0A356LJ97</accession>
<organism evidence="1 2">
    <name type="scientific">Advenella kashmirensis</name>
    <dbReference type="NCBI Taxonomy" id="310575"/>
    <lineage>
        <taxon>Bacteria</taxon>
        <taxon>Pseudomonadati</taxon>
        <taxon>Pseudomonadota</taxon>
        <taxon>Betaproteobacteria</taxon>
        <taxon>Burkholderiales</taxon>
        <taxon>Alcaligenaceae</taxon>
    </lineage>
</organism>
<sequence length="66" mass="7282">MGLRRSPAHQIRGFMERNSIAASVTLLHTLPAMSVAPEMTKQRVEQIAPELLTVVGQLVMDPDINN</sequence>
<gene>
    <name evidence="1" type="ORF">DD666_16800</name>
</gene>
<proteinExistence type="predicted"/>
<name>A0A356LJ97_9BURK</name>
<dbReference type="EMBL" id="DOEK01000035">
    <property type="protein sequence ID" value="HBP31056.1"/>
    <property type="molecule type" value="Genomic_DNA"/>
</dbReference>
<evidence type="ECO:0000313" key="2">
    <source>
        <dbReference type="Proteomes" id="UP000264036"/>
    </source>
</evidence>
<evidence type="ECO:0000313" key="1">
    <source>
        <dbReference type="EMBL" id="HBP31056.1"/>
    </source>
</evidence>
<dbReference type="Proteomes" id="UP000264036">
    <property type="component" value="Unassembled WGS sequence"/>
</dbReference>
<dbReference type="AlphaFoldDB" id="A0A356LJ97"/>
<protein>
    <submittedName>
        <fullName evidence="1">Uncharacterized protein</fullName>
    </submittedName>
</protein>